<reference evidence="2" key="1">
    <citation type="submission" date="2021-02" db="EMBL/GenBank/DDBJ databases">
        <authorList>
            <person name="Nowell W R."/>
        </authorList>
    </citation>
    <scope>NUCLEOTIDE SEQUENCE</scope>
</reference>
<comment type="caution">
    <text evidence="2">The sequence shown here is derived from an EMBL/GenBank/DDBJ whole genome shotgun (WGS) entry which is preliminary data.</text>
</comment>
<protein>
    <submittedName>
        <fullName evidence="2">Uncharacterized protein</fullName>
    </submittedName>
</protein>
<keyword evidence="1" id="KW-0472">Membrane</keyword>
<dbReference type="Proteomes" id="UP000676336">
    <property type="component" value="Unassembled WGS sequence"/>
</dbReference>
<gene>
    <name evidence="2" type="ORF">SMN809_LOCUS20180</name>
</gene>
<dbReference type="SUPFAM" id="SSF51735">
    <property type="entry name" value="NAD(P)-binding Rossmann-fold domains"/>
    <property type="match status" value="1"/>
</dbReference>
<dbReference type="InterPro" id="IPR036291">
    <property type="entry name" value="NAD(P)-bd_dom_sf"/>
</dbReference>
<feature type="transmembrane region" description="Helical" evidence="1">
    <location>
        <begin position="6"/>
        <end position="24"/>
    </location>
</feature>
<evidence type="ECO:0000313" key="3">
    <source>
        <dbReference type="Proteomes" id="UP000676336"/>
    </source>
</evidence>
<name>A0A8S2REI0_9BILA</name>
<dbReference type="Gene3D" id="3.40.50.720">
    <property type="entry name" value="NAD(P)-binding Rossmann-like Domain"/>
    <property type="match status" value="1"/>
</dbReference>
<sequence>MNGQHVVVTGAAGAIGLAIARLFLTQGANVSLH</sequence>
<evidence type="ECO:0000313" key="2">
    <source>
        <dbReference type="EMBL" id="CAF4160904.1"/>
    </source>
</evidence>
<organism evidence="2 3">
    <name type="scientific">Rotaria magnacalcarata</name>
    <dbReference type="NCBI Taxonomy" id="392030"/>
    <lineage>
        <taxon>Eukaryota</taxon>
        <taxon>Metazoa</taxon>
        <taxon>Spiralia</taxon>
        <taxon>Gnathifera</taxon>
        <taxon>Rotifera</taxon>
        <taxon>Eurotatoria</taxon>
        <taxon>Bdelloidea</taxon>
        <taxon>Philodinida</taxon>
        <taxon>Philodinidae</taxon>
        <taxon>Rotaria</taxon>
    </lineage>
</organism>
<dbReference type="AlphaFoldDB" id="A0A8S2REI0"/>
<keyword evidence="1" id="KW-0812">Transmembrane</keyword>
<accession>A0A8S2REI0</accession>
<proteinExistence type="predicted"/>
<dbReference type="EMBL" id="CAJOBI010011703">
    <property type="protein sequence ID" value="CAF4160904.1"/>
    <property type="molecule type" value="Genomic_DNA"/>
</dbReference>
<keyword evidence="1" id="KW-1133">Transmembrane helix</keyword>
<feature type="non-terminal residue" evidence="2">
    <location>
        <position position="33"/>
    </location>
</feature>
<evidence type="ECO:0000256" key="1">
    <source>
        <dbReference type="SAM" id="Phobius"/>
    </source>
</evidence>